<evidence type="ECO:0000256" key="3">
    <source>
        <dbReference type="ARBA" id="ARBA00022705"/>
    </source>
</evidence>
<dbReference type="Pfam" id="PF07034">
    <property type="entry name" value="ORC3_N"/>
    <property type="match status" value="1"/>
</dbReference>
<dbReference type="PANTHER" id="PTHR12748:SF0">
    <property type="entry name" value="ORIGIN RECOGNITION COMPLEX SUBUNIT 3"/>
    <property type="match status" value="1"/>
</dbReference>
<evidence type="ECO:0008006" key="11">
    <source>
        <dbReference type="Google" id="ProtNLM"/>
    </source>
</evidence>
<dbReference type="PANTHER" id="PTHR12748">
    <property type="entry name" value="ORIGIN RECOGNITION COMPLEX SUBUNIT 3"/>
    <property type="match status" value="1"/>
</dbReference>
<dbReference type="InterPro" id="IPR045667">
    <property type="entry name" value="ORC3_N"/>
</dbReference>
<dbReference type="RefSeq" id="XP_066829061.1">
    <property type="nucleotide sequence ID" value="XM_066972088.1"/>
</dbReference>
<evidence type="ECO:0000256" key="1">
    <source>
        <dbReference type="ARBA" id="ARBA00004123"/>
    </source>
</evidence>
<comment type="similarity">
    <text evidence="2">Belongs to the ORC3 family.</text>
</comment>
<dbReference type="InterPro" id="IPR020795">
    <property type="entry name" value="ORC3"/>
</dbReference>
<evidence type="ECO:0000259" key="8">
    <source>
        <dbReference type="Pfam" id="PF18137"/>
    </source>
</evidence>
<feature type="compositionally biased region" description="Acidic residues" evidence="6">
    <location>
        <begin position="12"/>
        <end position="21"/>
    </location>
</feature>
<organism evidence="9 10">
    <name type="scientific">Lodderomyces beijingensis</name>
    <dbReference type="NCBI Taxonomy" id="1775926"/>
    <lineage>
        <taxon>Eukaryota</taxon>
        <taxon>Fungi</taxon>
        <taxon>Dikarya</taxon>
        <taxon>Ascomycota</taxon>
        <taxon>Saccharomycotina</taxon>
        <taxon>Pichiomycetes</taxon>
        <taxon>Debaryomycetaceae</taxon>
        <taxon>Candida/Lodderomyces clade</taxon>
        <taxon>Lodderomyces</taxon>
    </lineage>
</organism>
<gene>
    <name evidence="9" type="ORF">LODBEIA_P21230</name>
</gene>
<evidence type="ECO:0000256" key="2">
    <source>
        <dbReference type="ARBA" id="ARBA00010977"/>
    </source>
</evidence>
<comment type="subcellular location">
    <subcellularLocation>
        <location evidence="1">Nucleus</location>
    </subcellularLocation>
</comment>
<evidence type="ECO:0000313" key="10">
    <source>
        <dbReference type="Proteomes" id="UP001497383"/>
    </source>
</evidence>
<evidence type="ECO:0000313" key="9">
    <source>
        <dbReference type="EMBL" id="CAK9437745.1"/>
    </source>
</evidence>
<feature type="domain" description="Origin recognition complex subunit 3 winged helix C-terminal" evidence="8">
    <location>
        <begin position="556"/>
        <end position="652"/>
    </location>
</feature>
<dbReference type="GeneID" id="92207319"/>
<reference evidence="9 10" key="1">
    <citation type="submission" date="2024-03" db="EMBL/GenBank/DDBJ databases">
        <authorList>
            <person name="Brejova B."/>
        </authorList>
    </citation>
    <scope>NUCLEOTIDE SEQUENCE [LARGE SCALE GENOMIC DNA]</scope>
    <source>
        <strain evidence="9 10">CBS 14171</strain>
    </source>
</reference>
<evidence type="ECO:0000256" key="6">
    <source>
        <dbReference type="SAM" id="MobiDB-lite"/>
    </source>
</evidence>
<dbReference type="EMBL" id="OZ022407">
    <property type="protein sequence ID" value="CAK9437745.1"/>
    <property type="molecule type" value="Genomic_DNA"/>
</dbReference>
<dbReference type="CDD" id="cd20704">
    <property type="entry name" value="Orc3"/>
    <property type="match status" value="1"/>
</dbReference>
<feature type="domain" description="Origin recognition complex subunit 3 N-terminal" evidence="7">
    <location>
        <begin position="42"/>
        <end position="355"/>
    </location>
</feature>
<dbReference type="Proteomes" id="UP001497383">
    <property type="component" value="Chromosome 3"/>
</dbReference>
<name>A0ABP0ZIA3_9ASCO</name>
<protein>
    <recommendedName>
        <fullName evidence="11">Origin recognition complex subunit 3</fullName>
    </recommendedName>
</protein>
<keyword evidence="3" id="KW-0235">DNA replication</keyword>
<proteinExistence type="inferred from homology"/>
<dbReference type="Pfam" id="PF18137">
    <property type="entry name" value="WHD_ORC"/>
    <property type="match status" value="1"/>
</dbReference>
<dbReference type="InterPro" id="IPR040855">
    <property type="entry name" value="ORC_WH_C"/>
</dbReference>
<keyword evidence="4" id="KW-0238">DNA-binding</keyword>
<evidence type="ECO:0000256" key="5">
    <source>
        <dbReference type="ARBA" id="ARBA00023242"/>
    </source>
</evidence>
<accession>A0ABP0ZIA3</accession>
<keyword evidence="5" id="KW-0539">Nucleus</keyword>
<sequence length="655" mass="75401">MAPSRKRKNTSDDEGEEEEVESSLTDENRSLKSNSDYNENNLKTHYFITPKTSAPSTSKRKADLQARCPLLPLFDGKEPIDNVRFRYKLYKATWTQQSDKIQTILNKANDELLDKLTNFIRVSAGTSSKLPVGYVQMTSNTANNYRILDQFYSHILDKLEECILVKLNSRNSPHIKGALKEVIKQFEEAHDELDHGGELNYDLKVISKWIKENGKANTTRVVVVIEDTSLFGKQLLNQIIKIFQSFTPEIPFKLLVALSCDTRSWISDSIQRDIRRNLDGYKFKSNDNVSLGYHILNNVFLTPEMGDKDPLLIDSTLSTIILSRFRNSNNSIDALVAELKLSYMIYFYQSPLSILIAKFNHSCLYIDGLRKLPSFKREIEIKVDEKNKEAFDLLTKDEAVFDLFKHAEHQYKAWKLAVINAVNILYNIDKQKEKFELYTSLVNGKLLNSKFFRNCLAKVNSKTSVLTENCTKTVNGASDTFLKTLQTGLMRQDAPPTTLLADYFLNPVLRQSPDAMIFNEIFLINGGIVREKFDNAPVLEENIENLMINLVRPNLRSTLEQSLENPNMYLKNESVPLICKMFKIYKEAPTAINLHDFHQAFSAILDRPAHVTDDEEWRKMSYSWFLQTCFEMMHLGFLQTKKTGEYLEKAIWKGV</sequence>
<keyword evidence="10" id="KW-1185">Reference proteome</keyword>
<evidence type="ECO:0000259" key="7">
    <source>
        <dbReference type="Pfam" id="PF07034"/>
    </source>
</evidence>
<evidence type="ECO:0000256" key="4">
    <source>
        <dbReference type="ARBA" id="ARBA00023125"/>
    </source>
</evidence>
<feature type="region of interest" description="Disordered" evidence="6">
    <location>
        <begin position="1"/>
        <end position="37"/>
    </location>
</feature>